<dbReference type="PROSITE" id="PS00893">
    <property type="entry name" value="NUDIX_BOX"/>
    <property type="match status" value="1"/>
</dbReference>
<dbReference type="PANTHER" id="PTHR43222">
    <property type="entry name" value="NUDIX HYDROLASE 23"/>
    <property type="match status" value="1"/>
</dbReference>
<dbReference type="Proteomes" id="UP000886005">
    <property type="component" value="Unassembled WGS sequence"/>
</dbReference>
<dbReference type="InterPro" id="IPR015797">
    <property type="entry name" value="NUDIX_hydrolase-like_dom_sf"/>
</dbReference>
<evidence type="ECO:0000256" key="3">
    <source>
        <dbReference type="ARBA" id="ARBA00022842"/>
    </source>
</evidence>
<keyword evidence="2 4" id="KW-0378">Hydrolase</keyword>
<sequence>MKYCSNCAAEVELKIPEGDNRPRYVCPQCGMIHYENPRMVVGCIPVWEEKILICRRAIEPRHGLWTVPAGFMENGETLEQGAMRETEEEAGARVRIERLHAVYSLPQVNQVYVIFLAPMLDGRFEAGLESLECKLVTPAEIPWDEIAFTAIRFSLETYVRSLKTGATCAYTGFLDKNW</sequence>
<comment type="similarity">
    <text evidence="4">Belongs to the Nudix hydrolase family.</text>
</comment>
<dbReference type="PROSITE" id="PS51462">
    <property type="entry name" value="NUDIX"/>
    <property type="match status" value="1"/>
</dbReference>
<feature type="domain" description="Nudix hydrolase" evidence="5">
    <location>
        <begin position="36"/>
        <end position="159"/>
    </location>
</feature>
<dbReference type="Gene3D" id="3.90.79.10">
    <property type="entry name" value="Nucleoside Triphosphate Pyrophosphohydrolase"/>
    <property type="match status" value="1"/>
</dbReference>
<protein>
    <submittedName>
        <fullName evidence="6">NUDIX domain-containing protein</fullName>
    </submittedName>
</protein>
<dbReference type="Gene3D" id="2.20.70.10">
    <property type="match status" value="1"/>
</dbReference>
<evidence type="ECO:0000256" key="4">
    <source>
        <dbReference type="RuleBase" id="RU003476"/>
    </source>
</evidence>
<proteinExistence type="inferred from homology"/>
<name>A0A7V1LL64_CALAY</name>
<evidence type="ECO:0000256" key="2">
    <source>
        <dbReference type="ARBA" id="ARBA00022801"/>
    </source>
</evidence>
<dbReference type="InterPro" id="IPR020084">
    <property type="entry name" value="NUDIX_hydrolase_CS"/>
</dbReference>
<dbReference type="Pfam" id="PF00293">
    <property type="entry name" value="NUDIX"/>
    <property type="match status" value="1"/>
</dbReference>
<evidence type="ECO:0000256" key="1">
    <source>
        <dbReference type="ARBA" id="ARBA00001946"/>
    </source>
</evidence>
<gene>
    <name evidence="6" type="ORF">ENJ10_05115</name>
</gene>
<dbReference type="EMBL" id="DRLD01000141">
    <property type="protein sequence ID" value="HED10046.1"/>
    <property type="molecule type" value="Genomic_DNA"/>
</dbReference>
<dbReference type="InterPro" id="IPR029401">
    <property type="entry name" value="Nudix_N"/>
</dbReference>
<organism evidence="6">
    <name type="scientific">Caldithrix abyssi</name>
    <dbReference type="NCBI Taxonomy" id="187145"/>
    <lineage>
        <taxon>Bacteria</taxon>
        <taxon>Pseudomonadati</taxon>
        <taxon>Calditrichota</taxon>
        <taxon>Calditrichia</taxon>
        <taxon>Calditrichales</taxon>
        <taxon>Calditrichaceae</taxon>
        <taxon>Caldithrix</taxon>
    </lineage>
</organism>
<comment type="caution">
    <text evidence="6">The sequence shown here is derived from an EMBL/GenBank/DDBJ whole genome shotgun (WGS) entry which is preliminary data.</text>
</comment>
<dbReference type="PANTHER" id="PTHR43222:SF2">
    <property type="entry name" value="NUDIX HYDROLASE 23, CHLOROPLASTIC"/>
    <property type="match status" value="1"/>
</dbReference>
<dbReference type="SUPFAM" id="SSF55811">
    <property type="entry name" value="Nudix"/>
    <property type="match status" value="1"/>
</dbReference>
<comment type="cofactor">
    <cofactor evidence="1">
        <name>Mg(2+)</name>
        <dbReference type="ChEBI" id="CHEBI:18420"/>
    </cofactor>
</comment>
<keyword evidence="3" id="KW-0460">Magnesium</keyword>
<dbReference type="Pfam" id="PF14803">
    <property type="entry name" value="Zn_ribbon_Nudix"/>
    <property type="match status" value="1"/>
</dbReference>
<dbReference type="GO" id="GO:0016787">
    <property type="term" value="F:hydrolase activity"/>
    <property type="evidence" value="ECO:0007669"/>
    <property type="project" value="UniProtKB-KW"/>
</dbReference>
<evidence type="ECO:0000259" key="5">
    <source>
        <dbReference type="PROSITE" id="PS51462"/>
    </source>
</evidence>
<dbReference type="AlphaFoldDB" id="A0A7V1LL64"/>
<dbReference type="InterPro" id="IPR000086">
    <property type="entry name" value="NUDIX_hydrolase_dom"/>
</dbReference>
<accession>A0A7V1LL64</accession>
<dbReference type="InterPro" id="IPR020476">
    <property type="entry name" value="Nudix_hydrolase"/>
</dbReference>
<dbReference type="PRINTS" id="PR00502">
    <property type="entry name" value="NUDIXFAMILY"/>
</dbReference>
<dbReference type="CDD" id="cd04511">
    <property type="entry name" value="NUDIX_Hydrolase"/>
    <property type="match status" value="1"/>
</dbReference>
<evidence type="ECO:0000313" key="6">
    <source>
        <dbReference type="EMBL" id="HED10046.1"/>
    </source>
</evidence>
<reference evidence="6" key="1">
    <citation type="journal article" date="2020" name="mSystems">
        <title>Genome- and Community-Level Interaction Insights into Carbon Utilization and Element Cycling Functions of Hydrothermarchaeota in Hydrothermal Sediment.</title>
        <authorList>
            <person name="Zhou Z."/>
            <person name="Liu Y."/>
            <person name="Xu W."/>
            <person name="Pan J."/>
            <person name="Luo Z.H."/>
            <person name="Li M."/>
        </authorList>
    </citation>
    <scope>NUCLEOTIDE SEQUENCE [LARGE SCALE GENOMIC DNA]</scope>
    <source>
        <strain evidence="6">HyVt-456</strain>
    </source>
</reference>